<dbReference type="InterPro" id="IPR021215">
    <property type="entry name" value="DUF2752"/>
</dbReference>
<evidence type="ECO:0000313" key="3">
    <source>
        <dbReference type="Proteomes" id="UP000621266"/>
    </source>
</evidence>
<dbReference type="EMBL" id="WHPN01000324">
    <property type="protein sequence ID" value="KAF4407301.1"/>
    <property type="molecule type" value="Genomic_DNA"/>
</dbReference>
<keyword evidence="1" id="KW-1133">Transmembrane helix</keyword>
<organism evidence="2 3">
    <name type="scientific">Streptomyces lycii</name>
    <dbReference type="NCBI Taxonomy" id="2654337"/>
    <lineage>
        <taxon>Bacteria</taxon>
        <taxon>Bacillati</taxon>
        <taxon>Actinomycetota</taxon>
        <taxon>Actinomycetes</taxon>
        <taxon>Kitasatosporales</taxon>
        <taxon>Streptomycetaceae</taxon>
        <taxon>Streptomyces</taxon>
    </lineage>
</organism>
<keyword evidence="3" id="KW-1185">Reference proteome</keyword>
<proteinExistence type="predicted"/>
<feature type="non-terminal residue" evidence="2">
    <location>
        <position position="1"/>
    </location>
</feature>
<sequence length="129" mass="13356">CVGVVDPNEPGHYPVCPLLHHTGILCPGCGGLRGAHALAHGDPVAAAQANLLLVAALLALSCLWAGWAVRCLRRRPGAPAFVPAPVVAAARACGRARTRWRRPAWAAAALLVVVFTVVRNLPAGGWLAP</sequence>
<reference evidence="2 3" key="1">
    <citation type="submission" date="2019-10" db="EMBL/GenBank/DDBJ databases">
        <title>Streptomyces tenebrisbrunneis sp.nov., an endogenous actinomycete isolated from of Lycium ruthenicum.</title>
        <authorList>
            <person name="Ma L."/>
        </authorList>
    </citation>
    <scope>NUCLEOTIDE SEQUENCE [LARGE SCALE GENOMIC DNA]</scope>
    <source>
        <strain evidence="2 3">TRM 66187</strain>
    </source>
</reference>
<evidence type="ECO:0000313" key="2">
    <source>
        <dbReference type="EMBL" id="KAF4407301.1"/>
    </source>
</evidence>
<feature type="transmembrane region" description="Helical" evidence="1">
    <location>
        <begin position="51"/>
        <end position="69"/>
    </location>
</feature>
<name>A0ABQ7FHK7_9ACTN</name>
<protein>
    <submittedName>
        <fullName evidence="2">DUF2752 domain-containing protein</fullName>
    </submittedName>
</protein>
<keyword evidence="1" id="KW-0472">Membrane</keyword>
<keyword evidence="1" id="KW-0812">Transmembrane</keyword>
<comment type="caution">
    <text evidence="2">The sequence shown here is derived from an EMBL/GenBank/DDBJ whole genome shotgun (WGS) entry which is preliminary data.</text>
</comment>
<dbReference type="Pfam" id="PF10825">
    <property type="entry name" value="DUF2752"/>
    <property type="match status" value="1"/>
</dbReference>
<dbReference type="Proteomes" id="UP000621266">
    <property type="component" value="Unassembled WGS sequence"/>
</dbReference>
<gene>
    <name evidence="2" type="ORF">GCU69_20640</name>
</gene>
<evidence type="ECO:0000256" key="1">
    <source>
        <dbReference type="SAM" id="Phobius"/>
    </source>
</evidence>
<feature type="transmembrane region" description="Helical" evidence="1">
    <location>
        <begin position="104"/>
        <end position="122"/>
    </location>
</feature>
<accession>A0ABQ7FHK7</accession>
<dbReference type="RefSeq" id="WP_156206822.1">
    <property type="nucleotide sequence ID" value="NZ_WHPN01000324.1"/>
</dbReference>